<dbReference type="RefSeq" id="WP_149999946.1">
    <property type="nucleotide sequence ID" value="NZ_BKCL01000003.1"/>
</dbReference>
<dbReference type="Pfam" id="PF03994">
    <property type="entry name" value="DUF350"/>
    <property type="match status" value="1"/>
</dbReference>
<evidence type="ECO:0000256" key="7">
    <source>
        <dbReference type="SAM" id="Phobius"/>
    </source>
</evidence>
<keyword evidence="3" id="KW-1003">Cell membrane</keyword>
<dbReference type="AlphaFoldDB" id="A0A5A7MP85"/>
<dbReference type="PANTHER" id="PTHR40043">
    <property type="entry name" value="UPF0719 INNER MEMBRANE PROTEIN YJFL"/>
    <property type="match status" value="1"/>
</dbReference>
<feature type="transmembrane region" description="Helical" evidence="7">
    <location>
        <begin position="114"/>
        <end position="135"/>
    </location>
</feature>
<evidence type="ECO:0000256" key="4">
    <source>
        <dbReference type="ARBA" id="ARBA00022692"/>
    </source>
</evidence>
<comment type="similarity">
    <text evidence="2">Belongs to the UPF0719 family.</text>
</comment>
<feature type="transmembrane region" description="Helical" evidence="7">
    <location>
        <begin position="56"/>
        <end position="75"/>
    </location>
</feature>
<evidence type="ECO:0000256" key="5">
    <source>
        <dbReference type="ARBA" id="ARBA00022989"/>
    </source>
</evidence>
<dbReference type="GO" id="GO:0005886">
    <property type="term" value="C:plasma membrane"/>
    <property type="evidence" value="ECO:0007669"/>
    <property type="project" value="UniProtKB-SubCell"/>
</dbReference>
<keyword evidence="4 7" id="KW-0812">Transmembrane</keyword>
<proteinExistence type="inferred from homology"/>
<name>A0A5A7MP85_9PROT</name>
<dbReference type="InterPro" id="IPR007140">
    <property type="entry name" value="DUF350"/>
</dbReference>
<evidence type="ECO:0000256" key="1">
    <source>
        <dbReference type="ARBA" id="ARBA00004651"/>
    </source>
</evidence>
<feature type="transmembrane region" description="Helical" evidence="7">
    <location>
        <begin position="15"/>
        <end position="35"/>
    </location>
</feature>
<organism evidence="8 9">
    <name type="scientific">Iodidimonas gelatinilytica</name>
    <dbReference type="NCBI Taxonomy" id="1236966"/>
    <lineage>
        <taxon>Bacteria</taxon>
        <taxon>Pseudomonadati</taxon>
        <taxon>Pseudomonadota</taxon>
        <taxon>Alphaproteobacteria</taxon>
        <taxon>Iodidimonadales</taxon>
        <taxon>Iodidimonadaceae</taxon>
        <taxon>Iodidimonas</taxon>
    </lineage>
</organism>
<dbReference type="PANTHER" id="PTHR40043:SF1">
    <property type="entry name" value="UPF0719 INNER MEMBRANE PROTEIN YJFL"/>
    <property type="match status" value="1"/>
</dbReference>
<evidence type="ECO:0000313" key="8">
    <source>
        <dbReference type="EMBL" id="GEQ97464.1"/>
    </source>
</evidence>
<dbReference type="EMBL" id="BKCL01000003">
    <property type="protein sequence ID" value="GEQ97464.1"/>
    <property type="molecule type" value="Genomic_DNA"/>
</dbReference>
<comment type="subcellular location">
    <subcellularLocation>
        <location evidence="1">Cell membrane</location>
        <topology evidence="1">Multi-pass membrane protein</topology>
    </subcellularLocation>
</comment>
<gene>
    <name evidence="8" type="ORF">JCM17844_11010</name>
</gene>
<protein>
    <submittedName>
        <fullName evidence="8">DUF350 domain-containing protein</fullName>
    </submittedName>
</protein>
<evidence type="ECO:0000256" key="3">
    <source>
        <dbReference type="ARBA" id="ARBA00022475"/>
    </source>
</evidence>
<evidence type="ECO:0000313" key="9">
    <source>
        <dbReference type="Proteomes" id="UP000322084"/>
    </source>
</evidence>
<accession>A0A5A7MP85</accession>
<keyword evidence="6 7" id="KW-0472">Membrane</keyword>
<evidence type="ECO:0000256" key="2">
    <source>
        <dbReference type="ARBA" id="ARBA00005779"/>
    </source>
</evidence>
<comment type="caution">
    <text evidence="8">The sequence shown here is derived from an EMBL/GenBank/DDBJ whole genome shotgun (WGS) entry which is preliminary data.</text>
</comment>
<feature type="transmembrane region" description="Helical" evidence="7">
    <location>
        <begin position="81"/>
        <end position="102"/>
    </location>
</feature>
<keyword evidence="5 7" id="KW-1133">Transmembrane helix</keyword>
<sequence length="137" mass="14381">MPMVIDSLIAGLPDFLAQSATCFAVLIFGLVIYMWMTPHKEMALIRDGNSAASLSLGGAILGLSLPLAFTLAGSISVFDMAVWGVVTLVLQLLAFRVMDLVLKDLSARIERGEMAAAILLVSAKLATAMVNAAAISV</sequence>
<reference evidence="8 9" key="1">
    <citation type="submission" date="2019-09" db="EMBL/GenBank/DDBJ databases">
        <title>NBRP : Genome information of microbial organism related human and environment.</title>
        <authorList>
            <person name="Hattori M."/>
            <person name="Oshima K."/>
            <person name="Inaba H."/>
            <person name="Suda W."/>
            <person name="Sakamoto M."/>
            <person name="Iino T."/>
            <person name="Kitahara M."/>
            <person name="Oshida Y."/>
            <person name="Iida T."/>
            <person name="Kudo T."/>
            <person name="Itoh T."/>
            <person name="Ohkuma M."/>
        </authorList>
    </citation>
    <scope>NUCLEOTIDE SEQUENCE [LARGE SCALE GENOMIC DNA]</scope>
    <source>
        <strain evidence="8 9">Hi-2</strain>
    </source>
</reference>
<dbReference type="Proteomes" id="UP000322084">
    <property type="component" value="Unassembled WGS sequence"/>
</dbReference>
<evidence type="ECO:0000256" key="6">
    <source>
        <dbReference type="ARBA" id="ARBA00023136"/>
    </source>
</evidence>